<feature type="domain" description="Nitrogenase/oxidoreductase component 1" evidence="1">
    <location>
        <begin position="25"/>
        <end position="436"/>
    </location>
</feature>
<evidence type="ECO:0000313" key="2">
    <source>
        <dbReference type="EMBL" id="MBF4468524.1"/>
    </source>
</evidence>
<proteinExistence type="predicted"/>
<dbReference type="PANTHER" id="PTHR42956">
    <property type="entry name" value="NITROGENASE IRON-MOLYBDENUM COFACTOR BIOSYNTHESIS PROTEIN NIFE"/>
    <property type="match status" value="1"/>
</dbReference>
<comment type="caution">
    <text evidence="2">The sequence shown here is derived from an EMBL/GenBank/DDBJ whole genome shotgun (WGS) entry which is preliminary data.</text>
</comment>
<organism evidence="2 3">
    <name type="scientific">Methanobrevibacter arboriphilus</name>
    <dbReference type="NCBI Taxonomy" id="39441"/>
    <lineage>
        <taxon>Archaea</taxon>
        <taxon>Methanobacteriati</taxon>
        <taxon>Methanobacteriota</taxon>
        <taxon>Methanomada group</taxon>
        <taxon>Methanobacteria</taxon>
        <taxon>Methanobacteriales</taxon>
        <taxon>Methanobacteriaceae</taxon>
        <taxon>Methanobrevibacter</taxon>
    </lineage>
</organism>
<dbReference type="RefSeq" id="WP_278522386.1">
    <property type="nucleotide sequence ID" value="NZ_JADIIN010000028.1"/>
</dbReference>
<gene>
    <name evidence="2" type="ORF">ISP01_03895</name>
</gene>
<evidence type="ECO:0000259" key="1">
    <source>
        <dbReference type="Pfam" id="PF00148"/>
    </source>
</evidence>
<dbReference type="AlphaFoldDB" id="A0A843ACV9"/>
<dbReference type="Pfam" id="PF00148">
    <property type="entry name" value="Oxidored_nitro"/>
    <property type="match status" value="1"/>
</dbReference>
<name>A0A843ACV9_METAZ</name>
<dbReference type="Proteomes" id="UP000658733">
    <property type="component" value="Unassembled WGS sequence"/>
</dbReference>
<evidence type="ECO:0000313" key="3">
    <source>
        <dbReference type="Proteomes" id="UP000658733"/>
    </source>
</evidence>
<sequence length="445" mass="49468">MANKSKCQNEKNTKTGIAEAPRYSCAFAGVYQSTVGLNKSVPVLHSGPGCGMVQVHGTGMAAGFNSLGDYGSTNAPCSSLVEEHVIFGGEQKLRDLIETSIQMFDAELFIVISGCVPSLIGDDVNAVVEEFKDKTPVLHVNAPGFSGNSFDGYGLFWDVIINQYLTPKRKRKKLVNIFGIAPFQHIFWKGELQAIKKLLADIGIEANVIFNENKPLESLDKIPQATYNIVLSPWLGHDVAKKLEEKFETPFLTFPGPPVGPKQTSHFLKEVGKKLKVPYKKVKSYIEREEDRIYRLMEYAADNIIVYNPNSYFAMVADSNTAVSISKFITDELSYLPEIIIITDEPPEEFRKDIVKSVQSESISYKPEVLFEKDSWKIKKLLEGRPITTLFGSSIESKVANDIFALYFSLTYPAYNRLALGENFVGYDGGAHFLESARSVNLGPL</sequence>
<protein>
    <submittedName>
        <fullName evidence="2">Nitrogenase</fullName>
    </submittedName>
</protein>
<reference evidence="2" key="1">
    <citation type="submission" date="2020-10" db="EMBL/GenBank/DDBJ databases">
        <title>Dehalococcoides mccartyi of a TCE/Cr reducing biochatode.</title>
        <authorList>
            <person name="Matturro B."/>
        </authorList>
    </citation>
    <scope>NUCLEOTIDE SEQUENCE</scope>
    <source>
        <strain evidence="2">Bin4</strain>
    </source>
</reference>
<dbReference type="InterPro" id="IPR000510">
    <property type="entry name" value="Nase/OxRdtase_comp1"/>
</dbReference>
<dbReference type="GO" id="GO:0016491">
    <property type="term" value="F:oxidoreductase activity"/>
    <property type="evidence" value="ECO:0007669"/>
    <property type="project" value="InterPro"/>
</dbReference>
<accession>A0A843ACV9</accession>
<dbReference type="InterPro" id="IPR049939">
    <property type="entry name" value="NifE-like"/>
</dbReference>
<dbReference type="Gene3D" id="3.40.50.1980">
    <property type="entry name" value="Nitrogenase molybdenum iron protein domain"/>
    <property type="match status" value="3"/>
</dbReference>
<dbReference type="EMBL" id="JADIIN010000028">
    <property type="protein sequence ID" value="MBF4468524.1"/>
    <property type="molecule type" value="Genomic_DNA"/>
</dbReference>
<dbReference type="PANTHER" id="PTHR42956:SF1">
    <property type="entry name" value="NITROGENASE IRON-MOLYBDENUM COFACTOR BIOSYNTHESIS PROTEIN NIFE"/>
    <property type="match status" value="1"/>
</dbReference>
<dbReference type="SUPFAM" id="SSF53807">
    <property type="entry name" value="Helical backbone' metal receptor"/>
    <property type="match status" value="1"/>
</dbReference>